<dbReference type="Pfam" id="PF02627">
    <property type="entry name" value="CMD"/>
    <property type="match status" value="1"/>
</dbReference>
<name>A0A1A9N8J7_9BURK</name>
<dbReference type="AlphaFoldDB" id="A0A1A9N8J7"/>
<keyword evidence="3" id="KW-0560">Oxidoreductase</keyword>
<evidence type="ECO:0000313" key="3">
    <source>
        <dbReference type="EMBL" id="OAJ61383.1"/>
    </source>
</evidence>
<evidence type="ECO:0000313" key="4">
    <source>
        <dbReference type="Proteomes" id="UP000077961"/>
    </source>
</evidence>
<dbReference type="PANTHER" id="PTHR35446:SF3">
    <property type="entry name" value="CMD DOMAIN-CONTAINING PROTEIN"/>
    <property type="match status" value="1"/>
</dbReference>
<sequence length="179" mass="18632">MSRISIPDVASATGAVAEAYAVTRKVTGGVVPNLFAAIGALSPDVLNSYMNAEAVLGAGTLGGKDIETTKVVVSELNGCDYCVGAHVMLGKIVGLSPESLKQIRAGNPTGDAKRDALVQFVRLIQQSSGTITAEQFAAIKEAGYTDAQLVEIALAIALTVFTNTFNRFNDTTLDVPRAD</sequence>
<dbReference type="InterPro" id="IPR004675">
    <property type="entry name" value="AhpD_core"/>
</dbReference>
<dbReference type="Gene3D" id="1.20.1290.10">
    <property type="entry name" value="AhpD-like"/>
    <property type="match status" value="1"/>
</dbReference>
<dbReference type="PANTHER" id="PTHR35446">
    <property type="entry name" value="SI:CH211-175M2.5"/>
    <property type="match status" value="1"/>
</dbReference>
<evidence type="ECO:0000313" key="5">
    <source>
        <dbReference type="Proteomes" id="UP000078116"/>
    </source>
</evidence>
<comment type="caution">
    <text evidence="3">The sequence shown here is derived from an EMBL/GenBank/DDBJ whole genome shotgun (WGS) entry which is preliminary data.</text>
</comment>
<evidence type="ECO:0000313" key="2">
    <source>
        <dbReference type="EMBL" id="OAJ55358.1"/>
    </source>
</evidence>
<keyword evidence="3" id="KW-0575">Peroxidase</keyword>
<dbReference type="RefSeq" id="WP_064270220.1">
    <property type="nucleotide sequence ID" value="NZ_LXJZ01000194.1"/>
</dbReference>
<dbReference type="OrthoDB" id="3667834at2"/>
<dbReference type="Proteomes" id="UP000077961">
    <property type="component" value="Unassembled WGS sequence"/>
</dbReference>
<dbReference type="STRING" id="1462993.A6V36_35170"/>
<feature type="domain" description="Carboxymuconolactone decarboxylase-like" evidence="1">
    <location>
        <begin position="43"/>
        <end position="104"/>
    </location>
</feature>
<dbReference type="SUPFAM" id="SSF69118">
    <property type="entry name" value="AhpD-like"/>
    <property type="match status" value="1"/>
</dbReference>
<dbReference type="InterPro" id="IPR003779">
    <property type="entry name" value="CMD-like"/>
</dbReference>
<keyword evidence="4" id="KW-1185">Reference proteome</keyword>
<protein>
    <submittedName>
        <fullName evidence="3">Alkylhydroperoxidase</fullName>
    </submittedName>
</protein>
<reference evidence="4 5" key="1">
    <citation type="submission" date="2016-04" db="EMBL/GenBank/DDBJ databases">
        <title>Reclassification of Paraburkholderia panaciterrae (Farh et al. 2015) Dobritsa &amp; Samadpour 2016 as a later homotypic synonym of Paraburkholderia ginsengiterrae (Farh et al. 2015) Dobritsa &amp; Samadpour 2016.</title>
        <authorList>
            <person name="Dobritsa A.P."/>
            <person name="Kutumbaka K."/>
            <person name="Samadpour M."/>
        </authorList>
    </citation>
    <scope>NUCLEOTIDE SEQUENCE [LARGE SCALE GENOMIC DNA]</scope>
    <source>
        <strain evidence="3 5">DCY85</strain>
        <strain evidence="2 4">DCY85-1</strain>
    </source>
</reference>
<dbReference type="NCBIfam" id="TIGR00778">
    <property type="entry name" value="ahpD_dom"/>
    <property type="match status" value="1"/>
</dbReference>
<gene>
    <name evidence="2" type="ORF">A6V36_35170</name>
    <name evidence="3" type="ORF">A6V37_25595</name>
</gene>
<dbReference type="GO" id="GO:0051920">
    <property type="term" value="F:peroxiredoxin activity"/>
    <property type="evidence" value="ECO:0007669"/>
    <property type="project" value="InterPro"/>
</dbReference>
<evidence type="ECO:0000259" key="1">
    <source>
        <dbReference type="Pfam" id="PF02627"/>
    </source>
</evidence>
<dbReference type="InterPro" id="IPR029032">
    <property type="entry name" value="AhpD-like"/>
</dbReference>
<dbReference type="EMBL" id="LXJZ01000194">
    <property type="protein sequence ID" value="OAJ55358.1"/>
    <property type="molecule type" value="Genomic_DNA"/>
</dbReference>
<organism evidence="3 5">
    <name type="scientific">Paraburkholderia ginsengiterrae</name>
    <dbReference type="NCBI Taxonomy" id="1462993"/>
    <lineage>
        <taxon>Bacteria</taxon>
        <taxon>Pseudomonadati</taxon>
        <taxon>Pseudomonadota</taxon>
        <taxon>Betaproteobacteria</taxon>
        <taxon>Burkholderiales</taxon>
        <taxon>Burkholderiaceae</taxon>
        <taxon>Paraburkholderia</taxon>
    </lineage>
</organism>
<proteinExistence type="predicted"/>
<accession>A0A1A9N8J7</accession>
<dbReference type="EMBL" id="LXKA01000220">
    <property type="protein sequence ID" value="OAJ61383.1"/>
    <property type="molecule type" value="Genomic_DNA"/>
</dbReference>
<dbReference type="Proteomes" id="UP000078116">
    <property type="component" value="Unassembled WGS sequence"/>
</dbReference>